<sequence>MRRPLRTGSRLTGSAAFAGGVVAFVLDLTANQLGALGQWVPWTLMVVGAPTAVTLWVLDNRMPPPPEPIERRSLTDRSPLVGRDDVIDETVRKARAHRCVLVRGPRGIGTSAVAIEVLLRLVAEPGRRRWVDAYGQSEREVRLAVLRELNLPVSNAGVGAIELIVGRLQDSGQALLIDNVTDPAQVRWIARPISGAYVIIAGDVGPDDLHGIAETTVGGLTPEDGLRLFCNPYGLTPASERGRPWRRLWHRAVRRPPNAIEERVGAEPGPAAELARSYLLRPRIVKEAGRIFDANPELSVSELLDLLRSSDRSPLSQRFRDLFRSLLVGVPKEGRRLLTLMSALPHAPYERGALAALTGRPVARVDASVADLVARALVHRGPGGVRLTEQAGTLGLDLGRRRRARAVRRLYAYYAELAADHADRLGTERYAEARVWFASADAVLRKLTDRAEPRAEIVEIADALEVWYAREGRTSEREAVAWTLIESESEPAASVGHLRLAAMARTRGDADAAQRHLDLATGLRRTRGLPQWHTEAALQSLDRGDLAAARTNIEACIAARPPGDTRGRIGDEINLGVIATRQADATPGGEPPDASDRRAEQLERAYYHFVQALDLAEDVGELDGQAHAREMIGVVLAGQQKTRAALREWQAAGELWGRIGDEAGRLRCGRRSGAPTG</sequence>
<keyword evidence="2" id="KW-1185">Reference proteome</keyword>
<accession>A0ABP8PLW6</accession>
<dbReference type="Gene3D" id="1.25.40.10">
    <property type="entry name" value="Tetratricopeptide repeat domain"/>
    <property type="match status" value="1"/>
</dbReference>
<dbReference type="Gene3D" id="3.40.50.300">
    <property type="entry name" value="P-loop containing nucleotide triphosphate hydrolases"/>
    <property type="match status" value="1"/>
</dbReference>
<dbReference type="InterPro" id="IPR011990">
    <property type="entry name" value="TPR-like_helical_dom_sf"/>
</dbReference>
<protein>
    <recommendedName>
        <fullName evidence="3">ATP-binding protein</fullName>
    </recommendedName>
</protein>
<dbReference type="Proteomes" id="UP001500503">
    <property type="component" value="Unassembled WGS sequence"/>
</dbReference>
<evidence type="ECO:0008006" key="3">
    <source>
        <dbReference type="Google" id="ProtNLM"/>
    </source>
</evidence>
<evidence type="ECO:0000313" key="1">
    <source>
        <dbReference type="EMBL" id="GAA4488717.1"/>
    </source>
</evidence>
<name>A0ABP8PLW6_9ACTN</name>
<proteinExistence type="predicted"/>
<dbReference type="InterPro" id="IPR027417">
    <property type="entry name" value="P-loop_NTPase"/>
</dbReference>
<dbReference type="EMBL" id="BAABHF010000015">
    <property type="protein sequence ID" value="GAA4488717.1"/>
    <property type="molecule type" value="Genomic_DNA"/>
</dbReference>
<dbReference type="SUPFAM" id="SSF52540">
    <property type="entry name" value="P-loop containing nucleoside triphosphate hydrolases"/>
    <property type="match status" value="1"/>
</dbReference>
<organism evidence="1 2">
    <name type="scientific">Actinoallomurus oryzae</name>
    <dbReference type="NCBI Taxonomy" id="502180"/>
    <lineage>
        <taxon>Bacteria</taxon>
        <taxon>Bacillati</taxon>
        <taxon>Actinomycetota</taxon>
        <taxon>Actinomycetes</taxon>
        <taxon>Streptosporangiales</taxon>
        <taxon>Thermomonosporaceae</taxon>
        <taxon>Actinoallomurus</taxon>
    </lineage>
</organism>
<gene>
    <name evidence="1" type="ORF">GCM10023191_018450</name>
</gene>
<evidence type="ECO:0000313" key="2">
    <source>
        <dbReference type="Proteomes" id="UP001500503"/>
    </source>
</evidence>
<reference evidence="2" key="1">
    <citation type="journal article" date="2019" name="Int. J. Syst. Evol. Microbiol.">
        <title>The Global Catalogue of Microorganisms (GCM) 10K type strain sequencing project: providing services to taxonomists for standard genome sequencing and annotation.</title>
        <authorList>
            <consortium name="The Broad Institute Genomics Platform"/>
            <consortium name="The Broad Institute Genome Sequencing Center for Infectious Disease"/>
            <person name="Wu L."/>
            <person name="Ma J."/>
        </authorList>
    </citation>
    <scope>NUCLEOTIDE SEQUENCE [LARGE SCALE GENOMIC DNA]</scope>
    <source>
        <strain evidence="2">JCM 17933</strain>
    </source>
</reference>
<comment type="caution">
    <text evidence="1">The sequence shown here is derived from an EMBL/GenBank/DDBJ whole genome shotgun (WGS) entry which is preliminary data.</text>
</comment>